<dbReference type="AlphaFoldDB" id="A0A1H2BHE7"/>
<evidence type="ECO:0000256" key="2">
    <source>
        <dbReference type="ARBA" id="ARBA00022475"/>
    </source>
</evidence>
<evidence type="ECO:0000256" key="1">
    <source>
        <dbReference type="ARBA" id="ARBA00004651"/>
    </source>
</evidence>
<evidence type="ECO:0000256" key="6">
    <source>
        <dbReference type="SAM" id="Phobius"/>
    </source>
</evidence>
<proteinExistence type="predicted"/>
<dbReference type="STRING" id="113562.SAMN04489716_4588"/>
<dbReference type="OrthoDB" id="4481258at2"/>
<dbReference type="EMBL" id="LT629758">
    <property type="protein sequence ID" value="SDT57206.1"/>
    <property type="molecule type" value="Genomic_DNA"/>
</dbReference>
<evidence type="ECO:0000313" key="7">
    <source>
        <dbReference type="EMBL" id="SDT57206.1"/>
    </source>
</evidence>
<name>A0A1H2BHE7_9ACTN</name>
<keyword evidence="8" id="KW-1185">Reference proteome</keyword>
<keyword evidence="4 6" id="KW-1133">Transmembrane helix</keyword>
<dbReference type="Proteomes" id="UP000198688">
    <property type="component" value="Chromosome I"/>
</dbReference>
<dbReference type="PANTHER" id="PTHR39087:SF2">
    <property type="entry name" value="UPF0104 MEMBRANE PROTEIN MJ1595"/>
    <property type="match status" value="1"/>
</dbReference>
<evidence type="ECO:0008006" key="9">
    <source>
        <dbReference type="Google" id="ProtNLM"/>
    </source>
</evidence>
<dbReference type="RefSeq" id="WP_092546502.1">
    <property type="nucleotide sequence ID" value="NZ_BOMJ01000049.1"/>
</dbReference>
<dbReference type="InterPro" id="IPR022791">
    <property type="entry name" value="L-PG_synthase/AglD"/>
</dbReference>
<dbReference type="GO" id="GO:0005886">
    <property type="term" value="C:plasma membrane"/>
    <property type="evidence" value="ECO:0007669"/>
    <property type="project" value="UniProtKB-SubCell"/>
</dbReference>
<accession>A0A1H2BHE7</accession>
<dbReference type="Pfam" id="PF03706">
    <property type="entry name" value="LPG_synthase_TM"/>
    <property type="match status" value="1"/>
</dbReference>
<evidence type="ECO:0000256" key="5">
    <source>
        <dbReference type="ARBA" id="ARBA00023136"/>
    </source>
</evidence>
<protein>
    <recommendedName>
        <fullName evidence="9">Lysylphosphatidylglycerol synthase TM region</fullName>
    </recommendedName>
</protein>
<evidence type="ECO:0000256" key="4">
    <source>
        <dbReference type="ARBA" id="ARBA00022989"/>
    </source>
</evidence>
<comment type="subcellular location">
    <subcellularLocation>
        <location evidence="1">Cell membrane</location>
        <topology evidence="1">Multi-pass membrane protein</topology>
    </subcellularLocation>
</comment>
<dbReference type="PANTHER" id="PTHR39087">
    <property type="entry name" value="UPF0104 MEMBRANE PROTEIN MJ1595"/>
    <property type="match status" value="1"/>
</dbReference>
<gene>
    <name evidence="7" type="ORF">SAMN04489716_4588</name>
</gene>
<keyword evidence="2" id="KW-1003">Cell membrane</keyword>
<organism evidence="7 8">
    <name type="scientific">Actinoplanes derwentensis</name>
    <dbReference type="NCBI Taxonomy" id="113562"/>
    <lineage>
        <taxon>Bacteria</taxon>
        <taxon>Bacillati</taxon>
        <taxon>Actinomycetota</taxon>
        <taxon>Actinomycetes</taxon>
        <taxon>Micromonosporales</taxon>
        <taxon>Micromonosporaceae</taxon>
        <taxon>Actinoplanes</taxon>
    </lineage>
</organism>
<keyword evidence="3 6" id="KW-0812">Transmembrane</keyword>
<feature type="transmembrane region" description="Helical" evidence="6">
    <location>
        <begin position="27"/>
        <end position="48"/>
    </location>
</feature>
<sequence length="135" mass="13827">MTTLALPPGSTRNRRAARLTPGHGAAATAYALLNWLLDAACLWLCCLAIGGGTISAAQLLLAYCAGMAAGTITIVPGGLGIVDGALILGLLAGGMTTEPAIAAVVLYRLITLGFIIGVGWLSYLAIRRPRVRDLP</sequence>
<keyword evidence="5 6" id="KW-0472">Membrane</keyword>
<evidence type="ECO:0000313" key="8">
    <source>
        <dbReference type="Proteomes" id="UP000198688"/>
    </source>
</evidence>
<feature type="transmembrane region" description="Helical" evidence="6">
    <location>
        <begin position="60"/>
        <end position="93"/>
    </location>
</feature>
<evidence type="ECO:0000256" key="3">
    <source>
        <dbReference type="ARBA" id="ARBA00022692"/>
    </source>
</evidence>
<feature type="transmembrane region" description="Helical" evidence="6">
    <location>
        <begin position="105"/>
        <end position="126"/>
    </location>
</feature>
<reference evidence="7 8" key="1">
    <citation type="submission" date="2016-10" db="EMBL/GenBank/DDBJ databases">
        <authorList>
            <person name="de Groot N.N."/>
        </authorList>
    </citation>
    <scope>NUCLEOTIDE SEQUENCE [LARGE SCALE GENOMIC DNA]</scope>
    <source>
        <strain evidence="7 8">DSM 43941</strain>
    </source>
</reference>